<keyword evidence="2" id="KW-1185">Reference proteome</keyword>
<protein>
    <submittedName>
        <fullName evidence="1">Uncharacterized protein</fullName>
    </submittedName>
</protein>
<evidence type="ECO:0000313" key="2">
    <source>
        <dbReference type="Proteomes" id="UP001314205"/>
    </source>
</evidence>
<evidence type="ECO:0000313" key="1">
    <source>
        <dbReference type="EMBL" id="CAK1582508.1"/>
    </source>
</evidence>
<organism evidence="1 2">
    <name type="scientific">Parnassius mnemosyne</name>
    <name type="common">clouded apollo</name>
    <dbReference type="NCBI Taxonomy" id="213953"/>
    <lineage>
        <taxon>Eukaryota</taxon>
        <taxon>Metazoa</taxon>
        <taxon>Ecdysozoa</taxon>
        <taxon>Arthropoda</taxon>
        <taxon>Hexapoda</taxon>
        <taxon>Insecta</taxon>
        <taxon>Pterygota</taxon>
        <taxon>Neoptera</taxon>
        <taxon>Endopterygota</taxon>
        <taxon>Lepidoptera</taxon>
        <taxon>Glossata</taxon>
        <taxon>Ditrysia</taxon>
        <taxon>Papilionoidea</taxon>
        <taxon>Papilionidae</taxon>
        <taxon>Parnassiinae</taxon>
        <taxon>Parnassini</taxon>
        <taxon>Parnassius</taxon>
        <taxon>Driopa</taxon>
    </lineage>
</organism>
<gene>
    <name evidence="1" type="ORF">PARMNEM_LOCUS4024</name>
</gene>
<sequence length="84" mass="9945">MTSKEEKSEAEVSQITVSSRIPKFWEDQLRSWFIQAESSQGRRSSTPGRAAYRDNWLCFYHYRFKARAQKCFQPCAWKTEETGN</sequence>
<reference evidence="1 2" key="1">
    <citation type="submission" date="2023-11" db="EMBL/GenBank/DDBJ databases">
        <authorList>
            <person name="Hedman E."/>
            <person name="Englund M."/>
            <person name="Stromberg M."/>
            <person name="Nyberg Akerstrom W."/>
            <person name="Nylinder S."/>
            <person name="Jareborg N."/>
            <person name="Kallberg Y."/>
            <person name="Kronander E."/>
        </authorList>
    </citation>
    <scope>NUCLEOTIDE SEQUENCE [LARGE SCALE GENOMIC DNA]</scope>
</reference>
<name>A0AAV1KHG9_9NEOP</name>
<accession>A0AAV1KHG9</accession>
<dbReference type="EMBL" id="CAVLGL010000046">
    <property type="protein sequence ID" value="CAK1582508.1"/>
    <property type="molecule type" value="Genomic_DNA"/>
</dbReference>
<dbReference type="AlphaFoldDB" id="A0AAV1KHG9"/>
<dbReference type="Proteomes" id="UP001314205">
    <property type="component" value="Unassembled WGS sequence"/>
</dbReference>
<comment type="caution">
    <text evidence="1">The sequence shown here is derived from an EMBL/GenBank/DDBJ whole genome shotgun (WGS) entry which is preliminary data.</text>
</comment>
<proteinExistence type="predicted"/>